<evidence type="ECO:0000313" key="4">
    <source>
        <dbReference type="Proteomes" id="UP001600039"/>
    </source>
</evidence>
<evidence type="ECO:0000313" key="3">
    <source>
        <dbReference type="EMBL" id="MFE3846664.1"/>
    </source>
</evidence>
<organism evidence="3 4">
    <name type="scientific">Flavobacterium fructosi</name>
    <dbReference type="NCBI Taxonomy" id="3230416"/>
    <lineage>
        <taxon>Bacteria</taxon>
        <taxon>Pseudomonadati</taxon>
        <taxon>Bacteroidota</taxon>
        <taxon>Flavobacteriia</taxon>
        <taxon>Flavobacteriales</taxon>
        <taxon>Flavobacteriaceae</taxon>
        <taxon>Flavobacterium</taxon>
    </lineage>
</organism>
<dbReference type="InterPro" id="IPR001296">
    <property type="entry name" value="Glyco_trans_1"/>
</dbReference>
<dbReference type="Gene3D" id="3.40.50.2000">
    <property type="entry name" value="Glycogen Phosphorylase B"/>
    <property type="match status" value="2"/>
</dbReference>
<accession>A0ABW6HI13</accession>
<dbReference type="PANTHER" id="PTHR12526:SF572">
    <property type="entry name" value="BLL5144 PROTEIN"/>
    <property type="match status" value="1"/>
</dbReference>
<proteinExistence type="predicted"/>
<feature type="region of interest" description="Disordered" evidence="1">
    <location>
        <begin position="1"/>
        <end position="20"/>
    </location>
</feature>
<sequence>MRNRIKTGSSKRQSAVSQKKGYSSDVNAIYNPETKEKLPEILFITSYPPRECGIATYSQDLIKALNNKFKLSFRIKICPVESHDEQHIYSEATQYILNTDDSNSFHNLATQINDNAATQIVLIQHEFGLFRNSEADFRNFLNTILKPVILVFHTVLPHPNELLKENVKNITRSAHSIVVMTSSSAKILINDYGVSPEKIIIIAHGTHLVPHSDKALLKEKYQLTGRNVLSTFGFLSSGKSIETTLDALPTIIKENQDVLFLIIGKTHPSVVKEEGEKYRLMLQSKIETLQLQNHVQFINCYLSLADLLEYLQLTDVYLFTSKDPNQAVSGTFSYAMSCGCPIVSTPIPHVCEVLCGESQIIVDFGNVQQLAVEVNLLLLDEKLRKNISANALHKMAPTVWENAAVAHALLFEKIAKDTLSLHYEMPEINLDHIRKLTTAFGMIQFSNINQPDINSGYTLDDNARAMVAMCLHFELSKDIADLEYIYIYFDFIKYCMQPGGYFLNYVDENQEFTKQNDTTNLSDSNGRAVWALGYLVSISDLLPHDFAKAVQTTMDTALLNVNKMHSTRAMAFIIKGVYYSNTKNKSTQNVALIKELANRLVQMYRHESDKEWAWYESYLTYGNSILPEALLCAWLVTGDIIYKEIAKSSFDFLLSKIFREDCIKVVSNKGWLQKENEFVLPPIGGEQPIDVAYTILALSKFYEAFKEEVYLEKMKIAFSWFLGNNHLHQIIYNPCTGGCYDGLEDTYINLNQGAESTVSYLMARLTVKKTLKKIMKHSKSTESQMELFLKLSSRNQFA</sequence>
<dbReference type="EC" id="2.4.-.-" evidence="3"/>
<comment type="caution">
    <text evidence="3">The sequence shown here is derived from an EMBL/GenBank/DDBJ whole genome shotgun (WGS) entry which is preliminary data.</text>
</comment>
<dbReference type="SUPFAM" id="SSF48208">
    <property type="entry name" value="Six-hairpin glycosidases"/>
    <property type="match status" value="1"/>
</dbReference>
<evidence type="ECO:0000256" key="1">
    <source>
        <dbReference type="SAM" id="MobiDB-lite"/>
    </source>
</evidence>
<dbReference type="InterPro" id="IPR008928">
    <property type="entry name" value="6-hairpin_glycosidase_sf"/>
</dbReference>
<dbReference type="EMBL" id="JBHZQA010000001">
    <property type="protein sequence ID" value="MFE3846664.1"/>
    <property type="molecule type" value="Genomic_DNA"/>
</dbReference>
<gene>
    <name evidence="3" type="ORF">ACFX5D_01615</name>
</gene>
<keyword evidence="3" id="KW-0808">Transferase</keyword>
<dbReference type="RefSeq" id="WP_379856523.1">
    <property type="nucleotide sequence ID" value="NZ_JBHZQA010000001.1"/>
</dbReference>
<name>A0ABW6HI13_9FLAO</name>
<keyword evidence="3" id="KW-0328">Glycosyltransferase</keyword>
<dbReference type="PANTHER" id="PTHR12526">
    <property type="entry name" value="GLYCOSYLTRANSFERASE"/>
    <property type="match status" value="1"/>
</dbReference>
<dbReference type="SUPFAM" id="SSF53756">
    <property type="entry name" value="UDP-Glycosyltransferase/glycogen phosphorylase"/>
    <property type="match status" value="1"/>
</dbReference>
<evidence type="ECO:0000259" key="2">
    <source>
        <dbReference type="Pfam" id="PF00534"/>
    </source>
</evidence>
<dbReference type="Proteomes" id="UP001600039">
    <property type="component" value="Unassembled WGS sequence"/>
</dbReference>
<dbReference type="GO" id="GO:0016757">
    <property type="term" value="F:glycosyltransferase activity"/>
    <property type="evidence" value="ECO:0007669"/>
    <property type="project" value="UniProtKB-KW"/>
</dbReference>
<keyword evidence="4" id="KW-1185">Reference proteome</keyword>
<dbReference type="Pfam" id="PF00534">
    <property type="entry name" value="Glycos_transf_1"/>
    <property type="match status" value="1"/>
</dbReference>
<protein>
    <submittedName>
        <fullName evidence="3">Glycosyltransferase</fullName>
        <ecNumber evidence="3">2.4.-.-</ecNumber>
    </submittedName>
</protein>
<reference evidence="3 4" key="1">
    <citation type="submission" date="2024-06" db="EMBL/GenBank/DDBJ databases">
        <title>Flavobacterium spp. isolated from glacier.</title>
        <authorList>
            <person name="Han D."/>
        </authorList>
    </citation>
    <scope>NUCLEOTIDE SEQUENCE [LARGE SCALE GENOMIC DNA]</scope>
    <source>
        <strain evidence="3 4">LB3P45</strain>
    </source>
</reference>
<feature type="domain" description="Glycosyl transferase family 1" evidence="2">
    <location>
        <begin position="218"/>
        <end position="391"/>
    </location>
</feature>